<dbReference type="Gene3D" id="2.130.10.10">
    <property type="entry name" value="YVTN repeat-like/Quinoprotein amine dehydrogenase"/>
    <property type="match status" value="1"/>
</dbReference>
<feature type="signal peptide" evidence="6">
    <location>
        <begin position="1"/>
        <end position="24"/>
    </location>
</feature>
<gene>
    <name evidence="7" type="ORF">CWI81_12005</name>
</gene>
<evidence type="ECO:0000313" key="8">
    <source>
        <dbReference type="Proteomes" id="UP000287908"/>
    </source>
</evidence>
<feature type="chain" id="PRO_5019265122" evidence="6">
    <location>
        <begin position="25"/>
        <end position="331"/>
    </location>
</feature>
<comment type="similarity">
    <text evidence="4">Belongs to the WD repeat PAAF1/RPN14 family.</text>
</comment>
<reference evidence="7 8" key="1">
    <citation type="journal article" date="2011" name="Front. Microbiol.">
        <title>Genomic signatures of strain selection and enhancement in Bacillus atrophaeus var. globigii, a historical biowarfare simulant.</title>
        <authorList>
            <person name="Gibbons H.S."/>
            <person name="Broomall S.M."/>
            <person name="McNew L.A."/>
            <person name="Daligault H."/>
            <person name="Chapman C."/>
            <person name="Bruce D."/>
            <person name="Karavis M."/>
            <person name="Krepps M."/>
            <person name="McGregor P.A."/>
            <person name="Hong C."/>
            <person name="Park K.H."/>
            <person name="Akmal A."/>
            <person name="Feldman A."/>
            <person name="Lin J.S."/>
            <person name="Chang W.E."/>
            <person name="Higgs B.W."/>
            <person name="Demirev P."/>
            <person name="Lindquist J."/>
            <person name="Liem A."/>
            <person name="Fochler E."/>
            <person name="Read T.D."/>
            <person name="Tapia R."/>
            <person name="Johnson S."/>
            <person name="Bishop-Lilly K.A."/>
            <person name="Detter C."/>
            <person name="Han C."/>
            <person name="Sozhamannan S."/>
            <person name="Rosenzweig C.N."/>
            <person name="Skowronski E.W."/>
        </authorList>
    </citation>
    <scope>NUCLEOTIDE SEQUENCE [LARGE SCALE GENOMIC DNA]</scope>
    <source>
        <strain evidence="7 8">CL-SP19</strain>
    </source>
</reference>
<dbReference type="InterPro" id="IPR011047">
    <property type="entry name" value="Quinoprotein_ADH-like_sf"/>
</dbReference>
<dbReference type="PROSITE" id="PS51257">
    <property type="entry name" value="PROKAR_LIPOPROTEIN"/>
    <property type="match status" value="1"/>
</dbReference>
<evidence type="ECO:0000256" key="2">
    <source>
        <dbReference type="ARBA" id="ARBA00022737"/>
    </source>
</evidence>
<name>A0A432Z776_9GAMM</name>
<dbReference type="SUPFAM" id="SSF50998">
    <property type="entry name" value="Quinoprotein alcohol dehydrogenase-like"/>
    <property type="match status" value="1"/>
</dbReference>
<feature type="repeat" description="WD" evidence="5">
    <location>
        <begin position="242"/>
        <end position="283"/>
    </location>
</feature>
<evidence type="ECO:0000256" key="4">
    <source>
        <dbReference type="ARBA" id="ARBA00038321"/>
    </source>
</evidence>
<evidence type="ECO:0000256" key="1">
    <source>
        <dbReference type="ARBA" id="ARBA00022574"/>
    </source>
</evidence>
<organism evidence="7 8">
    <name type="scientific">Idiomarina seosinensis</name>
    <dbReference type="NCBI Taxonomy" id="281739"/>
    <lineage>
        <taxon>Bacteria</taxon>
        <taxon>Pseudomonadati</taxon>
        <taxon>Pseudomonadota</taxon>
        <taxon>Gammaproteobacteria</taxon>
        <taxon>Alteromonadales</taxon>
        <taxon>Idiomarinaceae</taxon>
        <taxon>Idiomarina</taxon>
    </lineage>
</organism>
<dbReference type="SMART" id="SM00320">
    <property type="entry name" value="WD40"/>
    <property type="match status" value="4"/>
</dbReference>
<sequence length="331" mass="36794">MTFGNKLSVLVPFLLLVLSACSPAPEKVHQKLHADEGSYVVDIADSGEFSVVSTNENGLLMWPRYAGNAKFQWQHDDQASQIIAIDISPDDQVVATATRFQFALWDAQAGNNLGFWKIGSGGIQDLAVSDNGNTIVLAKRDGTQVAFSPKSGRRLEFYGHSERVNAVEISANGFYVLSGSNDASAILWDTRSGQIVHRWQHKNRVTQIALHPQAKYVFTSGSTDNAKIWRLPDGSEHSQLQFIDRQRIFSSARFSDNGELLITGSPSRRINLWDTKTGDSLKHWNVSLVDDRTPSSAAVLAVHYYPAEEIVFSENSAGLAEWWQLDKNWNE</sequence>
<keyword evidence="2" id="KW-0677">Repeat</keyword>
<dbReference type="PANTHER" id="PTHR19857:SF19">
    <property type="entry name" value="26S PROTEASOME REGULATORY SUBUNIT RPN14"/>
    <property type="match status" value="1"/>
</dbReference>
<dbReference type="InterPro" id="IPR051179">
    <property type="entry name" value="WD_repeat_multifunction"/>
</dbReference>
<dbReference type="EMBL" id="PIQF01000004">
    <property type="protein sequence ID" value="RUO73740.1"/>
    <property type="molecule type" value="Genomic_DNA"/>
</dbReference>
<dbReference type="InterPro" id="IPR015943">
    <property type="entry name" value="WD40/YVTN_repeat-like_dom_sf"/>
</dbReference>
<evidence type="ECO:0000256" key="5">
    <source>
        <dbReference type="PROSITE-ProRule" id="PRU00221"/>
    </source>
</evidence>
<keyword evidence="8" id="KW-1185">Reference proteome</keyword>
<keyword evidence="1 5" id="KW-0853">WD repeat</keyword>
<dbReference type="OrthoDB" id="6192037at2"/>
<dbReference type="RefSeq" id="WP_126785541.1">
    <property type="nucleotide sequence ID" value="NZ_PIQF01000004.1"/>
</dbReference>
<dbReference type="PROSITE" id="PS00678">
    <property type="entry name" value="WD_REPEATS_1"/>
    <property type="match status" value="1"/>
</dbReference>
<keyword evidence="3" id="KW-0647">Proteasome</keyword>
<evidence type="ECO:0000256" key="3">
    <source>
        <dbReference type="ARBA" id="ARBA00022942"/>
    </source>
</evidence>
<accession>A0A432Z776</accession>
<dbReference type="InterPro" id="IPR019775">
    <property type="entry name" value="WD40_repeat_CS"/>
</dbReference>
<evidence type="ECO:0000256" key="6">
    <source>
        <dbReference type="SAM" id="SignalP"/>
    </source>
</evidence>
<protein>
    <submittedName>
        <fullName evidence="7">Uncharacterized protein</fullName>
    </submittedName>
</protein>
<dbReference type="Proteomes" id="UP000287908">
    <property type="component" value="Unassembled WGS sequence"/>
</dbReference>
<evidence type="ECO:0000313" key="7">
    <source>
        <dbReference type="EMBL" id="RUO73740.1"/>
    </source>
</evidence>
<dbReference type="PROSITE" id="PS50082">
    <property type="entry name" value="WD_REPEATS_2"/>
    <property type="match status" value="3"/>
</dbReference>
<feature type="repeat" description="WD" evidence="5">
    <location>
        <begin position="157"/>
        <end position="198"/>
    </location>
</feature>
<dbReference type="GO" id="GO:0000502">
    <property type="term" value="C:proteasome complex"/>
    <property type="evidence" value="ECO:0007669"/>
    <property type="project" value="UniProtKB-KW"/>
</dbReference>
<dbReference type="InterPro" id="IPR001680">
    <property type="entry name" value="WD40_rpt"/>
</dbReference>
<feature type="repeat" description="WD" evidence="5">
    <location>
        <begin position="198"/>
        <end position="239"/>
    </location>
</feature>
<proteinExistence type="inferred from homology"/>
<dbReference type="PROSITE" id="PS50294">
    <property type="entry name" value="WD_REPEATS_REGION"/>
    <property type="match status" value="1"/>
</dbReference>
<comment type="caution">
    <text evidence="7">The sequence shown here is derived from an EMBL/GenBank/DDBJ whole genome shotgun (WGS) entry which is preliminary data.</text>
</comment>
<keyword evidence="6" id="KW-0732">Signal</keyword>
<dbReference type="PANTHER" id="PTHR19857">
    <property type="entry name" value="MITOCHONDRIAL DIVISION PROTEIN 1-RELATED"/>
    <property type="match status" value="1"/>
</dbReference>
<dbReference type="AlphaFoldDB" id="A0A432Z776"/>
<dbReference type="Pfam" id="PF00400">
    <property type="entry name" value="WD40"/>
    <property type="match status" value="3"/>
</dbReference>